<dbReference type="InParanoid" id="A0A3Q7GG94"/>
<dbReference type="Proteomes" id="UP000004994">
    <property type="component" value="Chromosome 5"/>
</dbReference>
<evidence type="ECO:0000313" key="11">
    <source>
        <dbReference type="EnsemblPlants" id="Solyc05g010810.2.1"/>
    </source>
</evidence>
<keyword evidence="7" id="KW-0067">ATP-binding</keyword>
<dbReference type="Pfam" id="PF13041">
    <property type="entry name" value="PPR_2"/>
    <property type="match status" value="6"/>
</dbReference>
<evidence type="ECO:0000256" key="9">
    <source>
        <dbReference type="SAM" id="MobiDB-lite"/>
    </source>
</evidence>
<dbReference type="PROSITE" id="PS50290">
    <property type="entry name" value="PI3_4_KINASE_3"/>
    <property type="match status" value="1"/>
</dbReference>
<sequence>MTVYIAELKYSIGGEEKDGVFVPEKKVRYRGTISLRSGHLDGVPCMSPNLDSPVQTQMAVAVFKSPLGGEYHGSSRMEGKSTGRRRVFVQTDTGCVLGMELDRSDNAHTVKRRLQIALNVPTEESSLTFGDVVLKNDLSAIRNDSPLLLTRNFMHRSSSTPCLSPTGRDVQQRDQSGPIEILGNSSHFAKTKQLVKEIVKAVKIGVDPLPVHSGLGGAYYFRNSRGESVAIVKPTDEEPFAPNNPKGFVGKALGQPGLKRSVRVGETGFREVAAYLLDYDHFANVPATALVKITHSIFNINDGVNGDKPFSKKKLVSKIASLQQFIPHDFDASDHGTSSFPVAAVHRIGILDIRIFNTDRHAGNLLVRKLDGVGMFGQVELIPIDHGLCLPETLEDPYFEWIHWPQASIPFSDDELKYIEKLDPVRDSDMLKSELPMIREACLRVLVLSTIFLKEAAAYGLCLAEIGEMMSREFRRGEEEPSELEVVCLEARRLIAEREILSPKAEVDEEEFQFDIDYEEAGYGSSPKMASEDFVSRNPFQFPFGGGNGRTQLFKLDESIEEEESEEEEDTSVNCVPAPAKNVEELKLSMSLKNISLGDKNQKHPYFSGTKPENAHLANSSSGHRSANEQLPVSSSFVKLADMGEEEWRLFLEKFQELLYPAFAKRKSVALGQRQIQRLGSGKILRGDPCFKISILELNSSEIEDIVEKLSFENSESALEFFFLLRNDYGFNHSRASHIAVAHVLAKKQRFRALKIHLQHLVQQEGFGSAHSMCELLLIHFQKWDSNHVVWDVLVSAYSHCQMVDDALFVFAKMKDFDIQASVFTYNNLLYNLRHTDYIWDVYYDMKDSGINPSEHTNSILIDGLCKQFLIQKAVNFVRGTECRESEPCVVSFNALMSSFCKMGSVDVAKSFFCMMFKCGFYPNIYSYNILIHGLSVAGAMEEALEFIDNMKKHGLEPDLETYNVLAKGFHLLGMMNGIRKFINKMLHKGMNPDIFTYTMLNCGYCKEGNIDEKSIKLRKEMFSKEGVHASAISDNMLLSSLCKSGRLDEAMNLFHEIESNGRKLDHIMYSILIQGLCKQGLVDMAFQLYKDMCCKRIIPNIVAHRSILKSFCEKRYIYEARVLFDALIYCDLIDDIFLVNIMIDGYAKLGDIGEAVQVYKLITGKGITPSIATFNSLIYGFCKARKLDDARKWVDTICAHGLIPSARTFTTLMNAYGEEGKMQTVFELLDEMKARGIEPTHVTYTVIMKCLCKRRQMHESIEILKSMLPDDFQRDEVFYNTIIKSLCEARDVEGACKLYKEMAVHKLQPSRVTYNILLNGYCTHGELKDAEELFSELQDVGLMKCDYTILIKAYCAKGSVHKAVVLFQKMIEKGFEITIRDYSAVINRLCKRNLLAGVDIFLRMMLFHGISVDSQICFLMLNSFRDHNSVFQLASLMIKCGLDTDSNCVYETPIQDDYCALVQYVSFLLHVWSSETPVQDDYCALVQYVSFSVHVWLSARDTNSG</sequence>
<dbReference type="GO" id="GO:0005524">
    <property type="term" value="F:ATP binding"/>
    <property type="evidence" value="ECO:0007669"/>
    <property type="project" value="UniProtKB-KW"/>
</dbReference>
<evidence type="ECO:0000256" key="7">
    <source>
        <dbReference type="ARBA" id="ARBA00022840"/>
    </source>
</evidence>
<feature type="region of interest" description="Disordered" evidence="9">
    <location>
        <begin position="605"/>
        <end position="629"/>
    </location>
</feature>
<dbReference type="Gene3D" id="1.25.40.10">
    <property type="entry name" value="Tetratricopeptide repeat domain"/>
    <property type="match status" value="7"/>
</dbReference>
<reference evidence="11" key="1">
    <citation type="journal article" date="2012" name="Nature">
        <title>The tomato genome sequence provides insights into fleshy fruit evolution.</title>
        <authorList>
            <consortium name="Tomato Genome Consortium"/>
        </authorList>
    </citation>
    <scope>NUCLEOTIDE SEQUENCE [LARGE SCALE GENOMIC DNA]</scope>
    <source>
        <strain evidence="11">cv. Heinz 1706</strain>
    </source>
</reference>
<keyword evidence="4" id="KW-0677">Repeat</keyword>
<dbReference type="Gramene" id="Solyc05g010810.2.1">
    <property type="protein sequence ID" value="Solyc05g010810.2.1"/>
    <property type="gene ID" value="Solyc05g010810.2"/>
</dbReference>
<organism evidence="11">
    <name type="scientific">Solanum lycopersicum</name>
    <name type="common">Tomato</name>
    <name type="synonym">Lycopersicon esculentum</name>
    <dbReference type="NCBI Taxonomy" id="4081"/>
    <lineage>
        <taxon>Eukaryota</taxon>
        <taxon>Viridiplantae</taxon>
        <taxon>Streptophyta</taxon>
        <taxon>Embryophyta</taxon>
        <taxon>Tracheophyta</taxon>
        <taxon>Spermatophyta</taxon>
        <taxon>Magnoliopsida</taxon>
        <taxon>eudicotyledons</taxon>
        <taxon>Gunneridae</taxon>
        <taxon>Pentapetalae</taxon>
        <taxon>asterids</taxon>
        <taxon>lamiids</taxon>
        <taxon>Solanales</taxon>
        <taxon>Solanaceae</taxon>
        <taxon>Solanoideae</taxon>
        <taxon>Solaneae</taxon>
        <taxon>Solanum</taxon>
        <taxon>Solanum subgen. Lycopersicon</taxon>
    </lineage>
</organism>
<evidence type="ECO:0000256" key="6">
    <source>
        <dbReference type="ARBA" id="ARBA00022777"/>
    </source>
</evidence>
<evidence type="ECO:0000259" key="10">
    <source>
        <dbReference type="PROSITE" id="PS50290"/>
    </source>
</evidence>
<feature type="repeat" description="PPR" evidence="8">
    <location>
        <begin position="1241"/>
        <end position="1275"/>
    </location>
</feature>
<keyword evidence="5" id="KW-0547">Nucleotide-binding</keyword>
<proteinExistence type="inferred from homology"/>
<evidence type="ECO:0000256" key="2">
    <source>
        <dbReference type="ARBA" id="ARBA00012169"/>
    </source>
</evidence>
<dbReference type="SUPFAM" id="SSF81901">
    <property type="entry name" value="HCP-like"/>
    <property type="match status" value="1"/>
</dbReference>
<dbReference type="InterPro" id="IPR044571">
    <property type="entry name" value="P4KG1-8"/>
</dbReference>
<evidence type="ECO:0000256" key="5">
    <source>
        <dbReference type="ARBA" id="ARBA00022741"/>
    </source>
</evidence>
<feature type="repeat" description="PPR" evidence="8">
    <location>
        <begin position="889"/>
        <end position="923"/>
    </location>
</feature>
<feature type="repeat" description="PPR" evidence="8">
    <location>
        <begin position="924"/>
        <end position="958"/>
    </location>
</feature>
<evidence type="ECO:0000313" key="12">
    <source>
        <dbReference type="Proteomes" id="UP000004994"/>
    </source>
</evidence>
<dbReference type="Pfam" id="PF12854">
    <property type="entry name" value="PPR_1"/>
    <property type="match status" value="2"/>
</dbReference>
<dbReference type="Pfam" id="PF13812">
    <property type="entry name" value="PPR_3"/>
    <property type="match status" value="1"/>
</dbReference>
<dbReference type="NCBIfam" id="TIGR00756">
    <property type="entry name" value="PPR"/>
    <property type="match status" value="11"/>
</dbReference>
<feature type="repeat" description="PPR" evidence="8">
    <location>
        <begin position="787"/>
        <end position="821"/>
    </location>
</feature>
<dbReference type="EC" id="2.7.1.67" evidence="2"/>
<evidence type="ECO:0000256" key="4">
    <source>
        <dbReference type="ARBA" id="ARBA00022737"/>
    </source>
</evidence>
<evidence type="ECO:0000256" key="3">
    <source>
        <dbReference type="ARBA" id="ARBA00022679"/>
    </source>
</evidence>
<dbReference type="PROSITE" id="PS51375">
    <property type="entry name" value="PPR"/>
    <property type="match status" value="14"/>
</dbReference>
<accession>A0A3Q7GG94</accession>
<feature type="repeat" description="PPR" evidence="8">
    <location>
        <begin position="1031"/>
        <end position="1065"/>
    </location>
</feature>
<evidence type="ECO:0000256" key="8">
    <source>
        <dbReference type="PROSITE-ProRule" id="PRU00708"/>
    </source>
</evidence>
<dbReference type="EnsemblPlants" id="Solyc05g010810.2.1">
    <property type="protein sequence ID" value="Solyc05g010810.2.1"/>
    <property type="gene ID" value="Solyc05g010810.2"/>
</dbReference>
<feature type="repeat" description="PPR" evidence="8">
    <location>
        <begin position="1066"/>
        <end position="1100"/>
    </location>
</feature>
<protein>
    <recommendedName>
        <fullName evidence="2">1-phosphatidylinositol 4-kinase</fullName>
        <ecNumber evidence="2">2.7.1.67</ecNumber>
    </recommendedName>
</protein>
<feature type="repeat" description="PPR" evidence="8">
    <location>
        <begin position="1136"/>
        <end position="1170"/>
    </location>
</feature>
<comment type="similarity">
    <text evidence="1">Belongs to the PI3/PI4-kinase family. Type II PI4K subfamily.</text>
</comment>
<feature type="repeat" description="PPR" evidence="8">
    <location>
        <begin position="1276"/>
        <end position="1310"/>
    </location>
</feature>
<name>A0A3Q7GG94_SOLLC</name>
<dbReference type="Pfam" id="PF00454">
    <property type="entry name" value="PI3_PI4_kinase"/>
    <property type="match status" value="1"/>
</dbReference>
<feature type="repeat" description="PPR" evidence="8">
    <location>
        <begin position="1348"/>
        <end position="1378"/>
    </location>
</feature>
<feature type="repeat" description="PPR" evidence="8">
    <location>
        <begin position="959"/>
        <end position="993"/>
    </location>
</feature>
<dbReference type="PaxDb" id="4081-Solyc05g010810.1.1"/>
<reference evidence="11" key="2">
    <citation type="submission" date="2019-01" db="UniProtKB">
        <authorList>
            <consortium name="EnsemblPlants"/>
        </authorList>
    </citation>
    <scope>IDENTIFICATION</scope>
    <source>
        <strain evidence="11">cv. Heinz 1706</strain>
    </source>
</reference>
<dbReference type="InterPro" id="IPR011990">
    <property type="entry name" value="TPR-like_helical_dom_sf"/>
</dbReference>
<dbReference type="InterPro" id="IPR002885">
    <property type="entry name" value="PPR_rpt"/>
</dbReference>
<keyword evidence="12" id="KW-1185">Reference proteome</keyword>
<feature type="repeat" description="PPR" evidence="8">
    <location>
        <begin position="994"/>
        <end position="1025"/>
    </location>
</feature>
<evidence type="ECO:0000256" key="1">
    <source>
        <dbReference type="ARBA" id="ARBA00008941"/>
    </source>
</evidence>
<dbReference type="GO" id="GO:0004430">
    <property type="term" value="F:1-phosphatidylinositol 4-kinase activity"/>
    <property type="evidence" value="ECO:0007669"/>
    <property type="project" value="UniProtKB-EC"/>
</dbReference>
<feature type="compositionally biased region" description="Polar residues" evidence="9">
    <location>
        <begin position="617"/>
        <end position="629"/>
    </location>
</feature>
<feature type="domain" description="PI3K/PI4K catalytic" evidence="10">
    <location>
        <begin position="205"/>
        <end position="503"/>
    </location>
</feature>
<feature type="repeat" description="PPR" evidence="8">
    <location>
        <begin position="1206"/>
        <end position="1240"/>
    </location>
</feature>
<keyword evidence="3" id="KW-0808">Transferase</keyword>
<feature type="repeat" description="PPR" evidence="8">
    <location>
        <begin position="1311"/>
        <end position="1345"/>
    </location>
</feature>
<feature type="repeat" description="PPR" evidence="8">
    <location>
        <begin position="1171"/>
        <end position="1205"/>
    </location>
</feature>
<dbReference type="PANTHER" id="PTHR45800">
    <property type="entry name" value="PHOSPHATIDYLINOSITOL 4-KINASE GAMMA"/>
    <property type="match status" value="1"/>
</dbReference>
<dbReference type="InterPro" id="IPR000403">
    <property type="entry name" value="PI3/4_kinase_cat_dom"/>
</dbReference>
<keyword evidence="6" id="KW-0418">Kinase</keyword>
<dbReference type="PANTHER" id="PTHR45800:SF11">
    <property type="entry name" value="PHOSPHATIDYLINOSITOL 3-KINASE-RELATED PROTEIN KINASE"/>
    <property type="match status" value="1"/>
</dbReference>